<evidence type="ECO:0000256" key="8">
    <source>
        <dbReference type="HAMAP-Rule" id="MF_01865"/>
    </source>
</evidence>
<dbReference type="Pfam" id="PF04055">
    <property type="entry name" value="Radical_SAM"/>
    <property type="match status" value="1"/>
</dbReference>
<dbReference type="GeneID" id="29418343"/>
<dbReference type="GO" id="GO:0051539">
    <property type="term" value="F:4 iron, 4 sulfur cluster binding"/>
    <property type="evidence" value="ECO:0007669"/>
    <property type="project" value="UniProtKB-UniRule"/>
</dbReference>
<dbReference type="PANTHER" id="PTHR43837">
    <property type="entry name" value="RIBOSOMAL PROTEIN S12 METHYLTHIOTRANSFERASE RIMO"/>
    <property type="match status" value="1"/>
</dbReference>
<dbReference type="SFLD" id="SFLDF00274">
    <property type="entry name" value="ribosomal_protein_S12_methylth"/>
    <property type="match status" value="1"/>
</dbReference>
<dbReference type="EC" id="2.8.4.4" evidence="8"/>
<dbReference type="FunFam" id="2.40.50.140:FF:000210">
    <property type="entry name" value="Ribosomal protein S12 methylthiotransferase RimO"/>
    <property type="match status" value="1"/>
</dbReference>
<keyword evidence="2 8" id="KW-0963">Cytoplasm</keyword>
<feature type="binding site" evidence="8">
    <location>
        <position position="48"/>
    </location>
    <ligand>
        <name>[4Fe-4S] cluster</name>
        <dbReference type="ChEBI" id="CHEBI:49883"/>
        <label>1</label>
    </ligand>
</feature>
<keyword evidence="1 8" id="KW-0004">4Fe-4S</keyword>
<protein>
    <recommendedName>
        <fullName evidence="8">Ribosomal protein uS12 methylthiotransferase RimO</fullName>
        <shortName evidence="8">uS12 MTTase</shortName>
        <shortName evidence="8">uS12 methylthiotransferase</shortName>
        <ecNumber evidence="8">2.8.4.4</ecNumber>
    </recommendedName>
    <alternativeName>
        <fullName evidence="8">Ribosomal protein uS12 (aspartate-C(3))-methylthiotransferase</fullName>
    </alternativeName>
    <alternativeName>
        <fullName evidence="8">Ribosome maturation factor RimO</fullName>
    </alternativeName>
</protein>
<dbReference type="InterPro" id="IPR038135">
    <property type="entry name" value="Methylthiotransferase_N_sf"/>
</dbReference>
<organism evidence="12 13">
    <name type="scientific">Clostridium tyrobutyricum DIVETGP</name>
    <dbReference type="NCBI Taxonomy" id="1408889"/>
    <lineage>
        <taxon>Bacteria</taxon>
        <taxon>Bacillati</taxon>
        <taxon>Bacillota</taxon>
        <taxon>Clostridia</taxon>
        <taxon>Eubacteriales</taxon>
        <taxon>Clostridiaceae</taxon>
        <taxon>Clostridium</taxon>
    </lineage>
</organism>
<name>W6N4W6_CLOTY</name>
<dbReference type="FunFam" id="3.80.30.20:FF:000001">
    <property type="entry name" value="tRNA-2-methylthio-N(6)-dimethylallyladenosine synthase 2"/>
    <property type="match status" value="1"/>
</dbReference>
<dbReference type="InterPro" id="IPR007197">
    <property type="entry name" value="rSAM"/>
</dbReference>
<dbReference type="Pfam" id="PF00919">
    <property type="entry name" value="UPF0004"/>
    <property type="match status" value="1"/>
</dbReference>
<evidence type="ECO:0000259" key="10">
    <source>
        <dbReference type="PROSITE" id="PS51449"/>
    </source>
</evidence>
<keyword evidence="12" id="KW-0687">Ribonucleoprotein</keyword>
<feature type="domain" description="MTTase N-terminal" evidence="10">
    <location>
        <begin position="4"/>
        <end position="119"/>
    </location>
</feature>
<dbReference type="GO" id="GO:0035599">
    <property type="term" value="F:aspartic acid methylthiotransferase activity"/>
    <property type="evidence" value="ECO:0007669"/>
    <property type="project" value="TreeGrafter"/>
</dbReference>
<dbReference type="InterPro" id="IPR002792">
    <property type="entry name" value="TRAM_dom"/>
</dbReference>
<dbReference type="NCBIfam" id="TIGR01125">
    <property type="entry name" value="30S ribosomal protein S12 methylthiotransferase RimO"/>
    <property type="match status" value="1"/>
</dbReference>
<dbReference type="Pfam" id="PF18693">
    <property type="entry name" value="TRAM_2"/>
    <property type="match status" value="1"/>
</dbReference>
<keyword evidence="12" id="KW-0689">Ribosomal protein</keyword>
<keyword evidence="7 8" id="KW-0411">Iron-sulfur</keyword>
<comment type="catalytic activity">
    <reaction evidence="8">
        <text>L-aspartate(89)-[ribosomal protein uS12]-hydrogen + (sulfur carrier)-SH + AH2 + 2 S-adenosyl-L-methionine = 3-methylsulfanyl-L-aspartate(89)-[ribosomal protein uS12]-hydrogen + (sulfur carrier)-H + 5'-deoxyadenosine + L-methionine + A + S-adenosyl-L-homocysteine + 2 H(+)</text>
        <dbReference type="Rhea" id="RHEA:37087"/>
        <dbReference type="Rhea" id="RHEA-COMP:10460"/>
        <dbReference type="Rhea" id="RHEA-COMP:10461"/>
        <dbReference type="Rhea" id="RHEA-COMP:14737"/>
        <dbReference type="Rhea" id="RHEA-COMP:14739"/>
        <dbReference type="ChEBI" id="CHEBI:13193"/>
        <dbReference type="ChEBI" id="CHEBI:15378"/>
        <dbReference type="ChEBI" id="CHEBI:17319"/>
        <dbReference type="ChEBI" id="CHEBI:17499"/>
        <dbReference type="ChEBI" id="CHEBI:29917"/>
        <dbReference type="ChEBI" id="CHEBI:29961"/>
        <dbReference type="ChEBI" id="CHEBI:57844"/>
        <dbReference type="ChEBI" id="CHEBI:57856"/>
        <dbReference type="ChEBI" id="CHEBI:59789"/>
        <dbReference type="ChEBI" id="CHEBI:64428"/>
        <dbReference type="ChEBI" id="CHEBI:73599"/>
        <dbReference type="EC" id="2.8.4.4"/>
    </reaction>
</comment>
<dbReference type="InterPro" id="IPR020612">
    <property type="entry name" value="Methylthiotransferase_CS"/>
</dbReference>
<dbReference type="PROSITE" id="PS51449">
    <property type="entry name" value="MTTASE_N"/>
    <property type="match status" value="1"/>
</dbReference>
<dbReference type="RefSeq" id="WP_017750592.1">
    <property type="nucleotide sequence ID" value="NZ_CBXI010000003.1"/>
</dbReference>
<dbReference type="GO" id="GO:0103039">
    <property type="term" value="F:protein methylthiotransferase activity"/>
    <property type="evidence" value="ECO:0007669"/>
    <property type="project" value="UniProtKB-EC"/>
</dbReference>
<evidence type="ECO:0000259" key="9">
    <source>
        <dbReference type="PROSITE" id="PS50926"/>
    </source>
</evidence>
<feature type="binding site" evidence="8">
    <location>
        <position position="13"/>
    </location>
    <ligand>
        <name>[4Fe-4S] cluster</name>
        <dbReference type="ChEBI" id="CHEBI:49883"/>
        <label>1</label>
    </ligand>
</feature>
<keyword evidence="13" id="KW-1185">Reference proteome</keyword>
<comment type="cofactor">
    <cofactor evidence="8">
        <name>[4Fe-4S] cluster</name>
        <dbReference type="ChEBI" id="CHEBI:49883"/>
    </cofactor>
    <text evidence="8">Binds 2 [4Fe-4S] clusters. One cluster is coordinated with 3 cysteines and an exchangeable S-adenosyl-L-methionine.</text>
</comment>
<dbReference type="CDD" id="cd01335">
    <property type="entry name" value="Radical_SAM"/>
    <property type="match status" value="1"/>
</dbReference>
<dbReference type="PANTHER" id="PTHR43837:SF1">
    <property type="entry name" value="RIBOSOMAL PROTEIN US12 METHYLTHIOTRANSFERASE RIMO"/>
    <property type="match status" value="1"/>
</dbReference>
<comment type="similarity">
    <text evidence="8">Belongs to the methylthiotransferase family. RimO subfamily.</text>
</comment>
<dbReference type="InterPro" id="IPR013848">
    <property type="entry name" value="Methylthiotransferase_N"/>
</dbReference>
<feature type="binding site" evidence="8">
    <location>
        <position position="82"/>
    </location>
    <ligand>
        <name>[4Fe-4S] cluster</name>
        <dbReference type="ChEBI" id="CHEBI:49883"/>
        <label>1</label>
    </ligand>
</feature>
<evidence type="ECO:0000256" key="1">
    <source>
        <dbReference type="ARBA" id="ARBA00022485"/>
    </source>
</evidence>
<dbReference type="Gene3D" id="3.80.30.20">
    <property type="entry name" value="tm_1862 like domain"/>
    <property type="match status" value="1"/>
</dbReference>
<dbReference type="OrthoDB" id="9805215at2"/>
<keyword evidence="5 8" id="KW-0479">Metal-binding</keyword>
<evidence type="ECO:0000256" key="3">
    <source>
        <dbReference type="ARBA" id="ARBA00022679"/>
    </source>
</evidence>
<dbReference type="SFLD" id="SFLDG01082">
    <property type="entry name" value="B12-binding_domain_containing"/>
    <property type="match status" value="1"/>
</dbReference>
<evidence type="ECO:0000313" key="12">
    <source>
        <dbReference type="EMBL" id="CDL90189.1"/>
    </source>
</evidence>
<dbReference type="GO" id="GO:0005840">
    <property type="term" value="C:ribosome"/>
    <property type="evidence" value="ECO:0007669"/>
    <property type="project" value="UniProtKB-KW"/>
</dbReference>
<evidence type="ECO:0000256" key="5">
    <source>
        <dbReference type="ARBA" id="ARBA00022723"/>
    </source>
</evidence>
<dbReference type="GO" id="GO:0005829">
    <property type="term" value="C:cytosol"/>
    <property type="evidence" value="ECO:0007669"/>
    <property type="project" value="TreeGrafter"/>
</dbReference>
<dbReference type="GO" id="GO:0035600">
    <property type="term" value="P:tRNA methylthiolation"/>
    <property type="evidence" value="ECO:0007669"/>
    <property type="project" value="UniProtKB-ARBA"/>
</dbReference>
<comment type="function">
    <text evidence="8">Catalyzes the methylthiolation of an aspartic acid residue of ribosomal protein uS12.</text>
</comment>
<dbReference type="SFLD" id="SFLDS00029">
    <property type="entry name" value="Radical_SAM"/>
    <property type="match status" value="1"/>
</dbReference>
<dbReference type="InterPro" id="IPR006638">
    <property type="entry name" value="Elp3/MiaA/NifB-like_rSAM"/>
</dbReference>
<feature type="binding site" evidence="8">
    <location>
        <position position="157"/>
    </location>
    <ligand>
        <name>[4Fe-4S] cluster</name>
        <dbReference type="ChEBI" id="CHEBI:49883"/>
        <label>2</label>
        <note>4Fe-4S-S-AdoMet</note>
    </ligand>
</feature>
<feature type="binding site" evidence="8">
    <location>
        <position position="161"/>
    </location>
    <ligand>
        <name>[4Fe-4S] cluster</name>
        <dbReference type="ChEBI" id="CHEBI:49883"/>
        <label>2</label>
        <note>4Fe-4S-S-AdoMet</note>
    </ligand>
</feature>
<dbReference type="SMART" id="SM00729">
    <property type="entry name" value="Elp3"/>
    <property type="match status" value="1"/>
</dbReference>
<evidence type="ECO:0000256" key="2">
    <source>
        <dbReference type="ARBA" id="ARBA00022490"/>
    </source>
</evidence>
<gene>
    <name evidence="8" type="primary">rimO</name>
    <name evidence="12" type="ORF">CTDIVETGP_0259</name>
</gene>
<reference evidence="12 13" key="1">
    <citation type="journal article" date="2015" name="Genome Announc.">
        <title>Draft Genome Sequence of Clostridium tyrobutyricum Strain DIVETGP, Isolated from Cow's Milk for Grana Padano Production.</title>
        <authorList>
            <person name="Soggiu A."/>
            <person name="Piras C."/>
            <person name="Gaiarsa S."/>
            <person name="Sassera D."/>
            <person name="Roncada P."/>
            <person name="Bendixen E."/>
            <person name="Brasca M."/>
            <person name="Bonizzi L."/>
        </authorList>
    </citation>
    <scope>NUCLEOTIDE SEQUENCE [LARGE SCALE GENOMIC DNA]</scope>
    <source>
        <strain evidence="12 13">DIVETGP</strain>
    </source>
</reference>
<keyword evidence="6 8" id="KW-0408">Iron</keyword>
<dbReference type="NCBIfam" id="TIGR00089">
    <property type="entry name" value="MiaB/RimO family radical SAM methylthiotransferase"/>
    <property type="match status" value="1"/>
</dbReference>
<evidence type="ECO:0000313" key="13">
    <source>
        <dbReference type="Proteomes" id="UP000019482"/>
    </source>
</evidence>
<feature type="domain" description="TRAM" evidence="9">
    <location>
        <begin position="376"/>
        <end position="442"/>
    </location>
</feature>
<dbReference type="EMBL" id="CBXI010000003">
    <property type="protein sequence ID" value="CDL90189.1"/>
    <property type="molecule type" value="Genomic_DNA"/>
</dbReference>
<dbReference type="SUPFAM" id="SSF102114">
    <property type="entry name" value="Radical SAM enzymes"/>
    <property type="match status" value="1"/>
</dbReference>
<keyword evidence="3 8" id="KW-0808">Transferase</keyword>
<evidence type="ECO:0000256" key="7">
    <source>
        <dbReference type="ARBA" id="ARBA00023014"/>
    </source>
</evidence>
<dbReference type="InterPro" id="IPR058240">
    <property type="entry name" value="rSAM_sf"/>
</dbReference>
<accession>W6N4W6</accession>
<evidence type="ECO:0000256" key="6">
    <source>
        <dbReference type="ARBA" id="ARBA00023004"/>
    </source>
</evidence>
<dbReference type="Gene3D" id="2.40.50.140">
    <property type="entry name" value="Nucleic acid-binding proteins"/>
    <property type="match status" value="1"/>
</dbReference>
<dbReference type="GO" id="GO:0140101">
    <property type="term" value="F:catalytic activity, acting on a tRNA"/>
    <property type="evidence" value="ECO:0007669"/>
    <property type="project" value="UniProtKB-ARBA"/>
</dbReference>
<dbReference type="Gene3D" id="3.40.50.12160">
    <property type="entry name" value="Methylthiotransferase, N-terminal domain"/>
    <property type="match status" value="1"/>
</dbReference>
<dbReference type="HAMAP" id="MF_01865">
    <property type="entry name" value="MTTase_RimO"/>
    <property type="match status" value="1"/>
</dbReference>
<dbReference type="InterPro" id="IPR005840">
    <property type="entry name" value="Ribosomal_uS12_MeSTrfase_RimO"/>
</dbReference>
<dbReference type="InterPro" id="IPR005839">
    <property type="entry name" value="Methylthiotransferase"/>
</dbReference>
<evidence type="ECO:0000259" key="11">
    <source>
        <dbReference type="PROSITE" id="PS51918"/>
    </source>
</evidence>
<dbReference type="InterPro" id="IPR023404">
    <property type="entry name" value="rSAM_horseshoe"/>
</dbReference>
<sequence>MNKLKVGIISLGCDKNRVDSEIILNNLKYDYDLVSELKQADIIIVNTCGFIESAKQESIDTILDMSKYKEEFNCKILIATGCLAQRYGNEIMQLLPEVDIMLGVNDYDKLNESIKNYIENKSDKVYSFNYSNVKINEGSRILTTASSTAYVRIAEGCDNLCTYCIIPKIRGKYRSRNMKSIFKECMELVQQGVKEIILIAQDTTRYGIDLYGRKMLPELLQDISKIDGLKWIRLLYCYPEEITMELIYEIAKNNKICKYIDIPIQHISDNILKSMGRKGRKAEIIQNINNLRKFIPNIVIRTTLIVGFPGETERDFRELKQFVNDMKFDKLGVFKYSREEGTPAYKMKSQIPEDIKVQREGEIMFLQQKISQKINRAKIGKTYEVILEDKKDDLYFGRSYEMSPEIDGSIYIRNKSELKIGSIIKIKIVDSLEYDLMGVVCDEFSK</sequence>
<dbReference type="PROSITE" id="PS50926">
    <property type="entry name" value="TRAM"/>
    <property type="match status" value="1"/>
</dbReference>
<dbReference type="PROSITE" id="PS51918">
    <property type="entry name" value="RADICAL_SAM"/>
    <property type="match status" value="1"/>
</dbReference>
<evidence type="ECO:0000256" key="4">
    <source>
        <dbReference type="ARBA" id="ARBA00022691"/>
    </source>
</evidence>
<comment type="subcellular location">
    <subcellularLocation>
        <location evidence="8">Cytoplasm</location>
    </subcellularLocation>
</comment>
<feature type="binding site" evidence="8">
    <location>
        <position position="164"/>
    </location>
    <ligand>
        <name>[4Fe-4S] cluster</name>
        <dbReference type="ChEBI" id="CHEBI:49883"/>
        <label>2</label>
        <note>4Fe-4S-S-AdoMet</note>
    </ligand>
</feature>
<dbReference type="Proteomes" id="UP000019482">
    <property type="component" value="Unassembled WGS sequence"/>
</dbReference>
<keyword evidence="4 8" id="KW-0949">S-adenosyl-L-methionine</keyword>
<dbReference type="GO" id="GO:0046872">
    <property type="term" value="F:metal ion binding"/>
    <property type="evidence" value="ECO:0007669"/>
    <property type="project" value="UniProtKB-KW"/>
</dbReference>
<proteinExistence type="inferred from homology"/>
<dbReference type="PROSITE" id="PS01278">
    <property type="entry name" value="MTTASE_RADICAL"/>
    <property type="match status" value="1"/>
</dbReference>
<dbReference type="InterPro" id="IPR012340">
    <property type="entry name" value="NA-bd_OB-fold"/>
</dbReference>
<dbReference type="SFLD" id="SFLDG01061">
    <property type="entry name" value="methylthiotransferase"/>
    <property type="match status" value="1"/>
</dbReference>
<comment type="caution">
    <text evidence="12">The sequence shown here is derived from an EMBL/GenBank/DDBJ whole genome shotgun (WGS) entry which is preliminary data.</text>
</comment>
<feature type="domain" description="Radical SAM core" evidence="11">
    <location>
        <begin position="143"/>
        <end position="373"/>
    </location>
</feature>
<dbReference type="AlphaFoldDB" id="W6N4W6"/>